<evidence type="ECO:0000313" key="3">
    <source>
        <dbReference type="EMBL" id="KAF5340264.1"/>
    </source>
</evidence>
<proteinExistence type="predicted"/>
<evidence type="ECO:0000256" key="2">
    <source>
        <dbReference type="SAM" id="Phobius"/>
    </source>
</evidence>
<feature type="compositionally biased region" description="Low complexity" evidence="1">
    <location>
        <begin position="214"/>
        <end position="228"/>
    </location>
</feature>
<keyword evidence="2" id="KW-1133">Transmembrane helix</keyword>
<keyword evidence="4" id="KW-1185">Reference proteome</keyword>
<feature type="compositionally biased region" description="Pro residues" evidence="1">
    <location>
        <begin position="446"/>
        <end position="463"/>
    </location>
</feature>
<feature type="transmembrane region" description="Helical" evidence="2">
    <location>
        <begin position="750"/>
        <end position="769"/>
    </location>
</feature>
<keyword evidence="2" id="KW-0472">Membrane</keyword>
<feature type="transmembrane region" description="Helical" evidence="2">
    <location>
        <begin position="873"/>
        <end position="895"/>
    </location>
</feature>
<feature type="compositionally biased region" description="Polar residues" evidence="1">
    <location>
        <begin position="410"/>
        <end position="422"/>
    </location>
</feature>
<comment type="caution">
    <text evidence="3">The sequence shown here is derived from an EMBL/GenBank/DDBJ whole genome shotgun (WGS) entry which is preliminary data.</text>
</comment>
<keyword evidence="2" id="KW-0812">Transmembrane</keyword>
<name>A0A8H5CEH2_9AGAR</name>
<dbReference type="EMBL" id="JAACJK010000004">
    <property type="protein sequence ID" value="KAF5340264.1"/>
    <property type="molecule type" value="Genomic_DNA"/>
</dbReference>
<feature type="compositionally biased region" description="Polar residues" evidence="1">
    <location>
        <begin position="349"/>
        <end position="364"/>
    </location>
</feature>
<gene>
    <name evidence="3" type="ORF">D9611_007825</name>
</gene>
<dbReference type="AlphaFoldDB" id="A0A8H5CEH2"/>
<feature type="compositionally biased region" description="Low complexity" evidence="1">
    <location>
        <begin position="317"/>
        <end position="329"/>
    </location>
</feature>
<feature type="compositionally biased region" description="Basic and acidic residues" evidence="1">
    <location>
        <begin position="160"/>
        <end position="174"/>
    </location>
</feature>
<accession>A0A8H5CEH2</accession>
<reference evidence="3 4" key="1">
    <citation type="journal article" date="2020" name="ISME J.">
        <title>Uncovering the hidden diversity of litter-decomposition mechanisms in mushroom-forming fungi.</title>
        <authorList>
            <person name="Floudas D."/>
            <person name="Bentzer J."/>
            <person name="Ahren D."/>
            <person name="Johansson T."/>
            <person name="Persson P."/>
            <person name="Tunlid A."/>
        </authorList>
    </citation>
    <scope>NUCLEOTIDE SEQUENCE [LARGE SCALE GENOMIC DNA]</scope>
    <source>
        <strain evidence="3 4">CBS 175.51</strain>
    </source>
</reference>
<feature type="transmembrane region" description="Helical" evidence="2">
    <location>
        <begin position="833"/>
        <end position="861"/>
    </location>
</feature>
<protein>
    <submittedName>
        <fullName evidence="3">Uncharacterized protein</fullName>
    </submittedName>
</protein>
<feature type="region of interest" description="Disordered" evidence="1">
    <location>
        <begin position="1"/>
        <end position="730"/>
    </location>
</feature>
<feature type="compositionally biased region" description="Polar residues" evidence="1">
    <location>
        <begin position="573"/>
        <end position="601"/>
    </location>
</feature>
<sequence>MSRTTGPLPATGSARAASSSPQVGILGRSSPASPSSRQKGDGFTTRGPVIEPDDDDEEQSFKEAPEKTPRDSITESDLESLTIPDDPELEATPRDAAQAHDDTSPTSTIHPGHSSGFSRPLASQIPFPQHLGSSTQDSTFPHPEWEEGNPGSISVPEPVPSHHYDRHAHPEGPRHPAFRLVGHSDFGEPERVPMPEATPAPSSHPQFLAPQVLSSSSSESSRRSQTTEQAEEEQERLWQESEELYRAIQGRLGFNDSPPAGDGDSSPSTSPTPVLPVPGAFPIPLRTGGHHNDNPSEGSGERPAFHLKPLPPFPQPSSSAGTGTTTALSPGMPRPPGGFARIPLEARPSTDTFYTVNSESQGQLYHTDEGQDPDDDDEQEDEEELTQKLPQRDAQQQGHPPPMPRVPPSGSLTGGLNVQEQLESPPPSFPAPTSGQSMPQPSATHRPPPSFPVPSAGNPPTPKPSAAQRPAPAMPKPQARPSMPIPSSIRTSGPAPQMPRPQSEPSPEEPSPSDFPVPPPAMPNPSKHSSHTPPNQPVPQVRPPQAEPERPQHSFSPTKPPSSVAFGQGPKPTGTSASTSHSQNQQKPPHFSQPSGSQSDQHAFKPPPSKPQATHVGGSAAEKPPAKPTATQAAPAKPASPSTLQTGNGVVGKQDDVKPSKPFASSNLNSNSNPSLHGKPSNVSTSHTPPAKPQSIISEVKPTKPSKPESSSHKQDSAAHAPPAAGGGSAPHHGTRYVNMLLALDDIPNYWNLLASFFTWILLAGFLLFPGTFSSWQEQQAQAVGASPAVTDELKGAVLKAVAHVPLFVIAFICSGIGAAGMVWLWWRWMANYIWLLNKVFVPGLLNALAGLLSTISNIYGAQEGQFSRTAKITLIVTATSSGILAGMVLFYQFWLLRRVQNEHWREVGKQKAGRHGEGVLKGLTQSTTKIKQGA</sequence>
<feature type="compositionally biased region" description="Basic and acidic residues" evidence="1">
    <location>
        <begin position="235"/>
        <end position="245"/>
    </location>
</feature>
<feature type="compositionally biased region" description="Basic and acidic residues" evidence="1">
    <location>
        <begin position="91"/>
        <end position="103"/>
    </location>
</feature>
<feature type="compositionally biased region" description="Low complexity" evidence="1">
    <location>
        <begin position="256"/>
        <end position="272"/>
    </location>
</feature>
<dbReference type="Proteomes" id="UP000541558">
    <property type="component" value="Unassembled WGS sequence"/>
</dbReference>
<organism evidence="3 4">
    <name type="scientific">Ephemerocybe angulata</name>
    <dbReference type="NCBI Taxonomy" id="980116"/>
    <lineage>
        <taxon>Eukaryota</taxon>
        <taxon>Fungi</taxon>
        <taxon>Dikarya</taxon>
        <taxon>Basidiomycota</taxon>
        <taxon>Agaricomycotina</taxon>
        <taxon>Agaricomycetes</taxon>
        <taxon>Agaricomycetidae</taxon>
        <taxon>Agaricales</taxon>
        <taxon>Agaricineae</taxon>
        <taxon>Psathyrellaceae</taxon>
        <taxon>Ephemerocybe</taxon>
    </lineage>
</organism>
<feature type="compositionally biased region" description="Low complexity" evidence="1">
    <location>
        <begin position="619"/>
        <end position="643"/>
    </location>
</feature>
<feature type="compositionally biased region" description="Basic and acidic residues" evidence="1">
    <location>
        <begin position="59"/>
        <end position="73"/>
    </location>
</feature>
<evidence type="ECO:0000313" key="4">
    <source>
        <dbReference type="Proteomes" id="UP000541558"/>
    </source>
</evidence>
<feature type="compositionally biased region" description="Basic and acidic residues" evidence="1">
    <location>
        <begin position="290"/>
        <end position="304"/>
    </location>
</feature>
<feature type="compositionally biased region" description="Polar residues" evidence="1">
    <location>
        <begin position="431"/>
        <end position="443"/>
    </location>
</feature>
<feature type="compositionally biased region" description="Low complexity" evidence="1">
    <location>
        <begin position="665"/>
        <end position="676"/>
    </location>
</feature>
<feature type="compositionally biased region" description="Acidic residues" evidence="1">
    <location>
        <begin position="370"/>
        <end position="384"/>
    </location>
</feature>
<feature type="transmembrane region" description="Helical" evidence="2">
    <location>
        <begin position="805"/>
        <end position="827"/>
    </location>
</feature>
<evidence type="ECO:0000256" key="1">
    <source>
        <dbReference type="SAM" id="MobiDB-lite"/>
    </source>
</evidence>
<feature type="compositionally biased region" description="Pro residues" evidence="1">
    <location>
        <begin position="496"/>
        <end position="523"/>
    </location>
</feature>
<feature type="compositionally biased region" description="Basic and acidic residues" evidence="1">
    <location>
        <begin position="706"/>
        <end position="717"/>
    </location>
</feature>
<feature type="compositionally biased region" description="Pro residues" evidence="1">
    <location>
        <begin position="534"/>
        <end position="546"/>
    </location>
</feature>
<dbReference type="OrthoDB" id="3254104at2759"/>